<accession>A0A0F9P4R8</accession>
<sequence>MDNAVFSPPKPPTEAVRLRQKARDLAVSDSRARDWLYPIKPGDQDWTDENEWEELKPHQAHTPAFRKRIAAILTLMAAGMAQSRIARKFQVHEDRIAWYLNEARQLGYLFPDRTAPEVLNEILTPMALETMLFHLGRKDKSTAIKHLEGLGLYQSHQAIKTSGPAAATAFKVAFSTPEGGQVTLQAGQVLGIPKGPQDAPQDSQE</sequence>
<proteinExistence type="predicted"/>
<dbReference type="AlphaFoldDB" id="A0A0F9P4R8"/>
<dbReference type="EMBL" id="LAZR01006956">
    <property type="protein sequence ID" value="KKM88457.1"/>
    <property type="molecule type" value="Genomic_DNA"/>
</dbReference>
<protein>
    <submittedName>
        <fullName evidence="1">Uncharacterized protein</fullName>
    </submittedName>
</protein>
<evidence type="ECO:0000313" key="1">
    <source>
        <dbReference type="EMBL" id="KKM88457.1"/>
    </source>
</evidence>
<name>A0A0F9P4R8_9ZZZZ</name>
<gene>
    <name evidence="1" type="ORF">LCGC14_1258570</name>
</gene>
<organism evidence="1">
    <name type="scientific">marine sediment metagenome</name>
    <dbReference type="NCBI Taxonomy" id="412755"/>
    <lineage>
        <taxon>unclassified sequences</taxon>
        <taxon>metagenomes</taxon>
        <taxon>ecological metagenomes</taxon>
    </lineage>
</organism>
<reference evidence="1" key="1">
    <citation type="journal article" date="2015" name="Nature">
        <title>Complex archaea that bridge the gap between prokaryotes and eukaryotes.</title>
        <authorList>
            <person name="Spang A."/>
            <person name="Saw J.H."/>
            <person name="Jorgensen S.L."/>
            <person name="Zaremba-Niedzwiedzka K."/>
            <person name="Martijn J."/>
            <person name="Lind A.E."/>
            <person name="van Eijk R."/>
            <person name="Schleper C."/>
            <person name="Guy L."/>
            <person name="Ettema T.J."/>
        </authorList>
    </citation>
    <scope>NUCLEOTIDE SEQUENCE</scope>
</reference>
<comment type="caution">
    <text evidence="1">The sequence shown here is derived from an EMBL/GenBank/DDBJ whole genome shotgun (WGS) entry which is preliminary data.</text>
</comment>